<sequence>MYHRVLLWLWPCALALVTEDDLVSAVQSGNVSEVQVLVGQFDISTIGRPVSYYGQDHRSWTLLHDAARYGQTQVLRLLLETWPDGIDSTSDVEGQCPRHSDSRAPCRGGSTSWTPVHVAAMSGQVEAFSMLVEALSQEGRTASLEDLIVFQSVDCQLLVEFGCDPQGIELLDEAARDLDCRNPYELTNRSLEMWLYGCQGDIRWHDDAGTPLLDLLENEDARKFWREHATLQASMLNTMRDWQAWAIPGLAALMAYVSVVVERKFLHSCCRKSRNQQAQTDDEQDPFLAGAKLLVSQAFSRFALSAKMWRWLEVCVGIFWLGLVLLIAHWAWWLPLVAVLYVAPAIKLHGARELFQSPTLALVTRSFGGQVAALIRTTALFGIFCFLYGGLYWKMVIPESVISAFSWMLDPSVVAWEDRKVRLLGNSKLNEHWLFTWAPPITALEIFRAVRDVCIALVIVYWVSLICMVLYKCFRRCLCGNVTSPTPSRHELEDAVRRVLQKPPDEFGEVHKGIKPTTACSLYQSVAMQLLDMAFDFNTVLSFLLDRNYLFAAVMTFVVVRSIAKQFHVLPFCHFREALRESVRRGIPRQDVLDFLEEEKRSEALFCACITAYALFFSVNTAGQMLTQYCSLVSSTWQLRGHAAELCNMDFPVDEAAGVASATNSDVSNASDLKNVEGKDASCQSANEENPVSAANKSEGNDATAVSKHWVTISHEFIPQKTGVAEAVDTSLRFDHVLTAMAVYVEDGSSYNGLSDAFRRRLQKQEATEILRRTDGTTQRIWAKEGRPSYQVKPDPGKRLVDEAAVEVAKQKEFLPAFSVRILGSTSDLTIDESTEFAKQVVFEGFRGRDTVRSLKDRLLKDGLASRSPRIFLPPHELRDATKLGECFAQWSGFGLENWPPRFVMKPMLQGFELPVIVSASLDTAVWEEVAGQRKLKRYGERRLLFDLQPLTTVAELKKLLEIKLAIPADKQVLTAELVAEFDQGSAVLIDLDNDASTMRDHGIDRFGLRIYLRTDRLAELDELLASAAYVAVATVGPKALLPLPMSGPSYVCLSKAFVRRRMLTALSMYFCVTTVLCERLPVDENELEEDSDKASTQASADRPASDLDAAKASAGASPDALRQALETAPLLSTLKASSALALADHENISRTSETVQKASSSSRKAKVSATQAAWQKAAMQRLFSRRISEAAHEGHVSVIAHGRQKHRWDLGNDYSSDGDAREEEDVGSESMARNQRLTDDQRKQMRVLEQELDSSHPANTGGMLSSVAEQPMLLAVAGGIGASVGNTGSINFDRDLIRRMKMQDLVVMCLLLFVYYATLSFSACLAHRQAANRSRVKFYADPRMYISTADQAEEIAFLEAFNQRPKQVHLRVTGYLPVTNNFPGSFFWRDGLYAVAFSFALDLTPWVARTSFRQPEDTDDEDAPEAGVPSEDLLKLRRFLADDTNDMAIVEMRKTITWPCWEELAMNIKHRVRQAGFQGVINIDRTEQEDMCIYKNTQWANFMHGKALKVLLALSVVGWLFYVPYMWLRCTHLHVNCAHSIKISISEFWPFIAEGLGANGFLVGEAPQAVFPAQRENSVEADSSDDDTNANRESSEGLCSFAGQSLQRCFSKASASAGVEEMGAPISRSMCCSIREKDGQSHGLSPDAPEFSQAEAEITLAEPRFIAFSPPWATGTRRLAVASSRQVHVYGMLHSGTAKPGAMMSAPPLIHELTLELKERCGDR</sequence>
<evidence type="ECO:0000256" key="6">
    <source>
        <dbReference type="SAM" id="SignalP"/>
    </source>
</evidence>
<feature type="compositionally biased region" description="Polar residues" evidence="4">
    <location>
        <begin position="682"/>
        <end position="698"/>
    </location>
</feature>
<feature type="transmembrane region" description="Helical" evidence="5">
    <location>
        <begin position="242"/>
        <end position="261"/>
    </location>
</feature>
<keyword evidence="2 3" id="KW-0040">ANK repeat</keyword>
<gene>
    <name evidence="7" type="ORF">AK812_SmicGene42195</name>
</gene>
<evidence type="ECO:0000256" key="1">
    <source>
        <dbReference type="ARBA" id="ARBA00022737"/>
    </source>
</evidence>
<feature type="transmembrane region" description="Helical" evidence="5">
    <location>
        <begin position="373"/>
        <end position="393"/>
    </location>
</feature>
<accession>A0A1Q9C491</accession>
<dbReference type="CDD" id="cd17039">
    <property type="entry name" value="Ubl_ubiquitin_like"/>
    <property type="match status" value="1"/>
</dbReference>
<feature type="signal peptide" evidence="6">
    <location>
        <begin position="1"/>
        <end position="15"/>
    </location>
</feature>
<dbReference type="PANTHER" id="PTHR24173:SF74">
    <property type="entry name" value="ANKYRIN REPEAT DOMAIN-CONTAINING PROTEIN 16"/>
    <property type="match status" value="1"/>
</dbReference>
<protein>
    <submittedName>
        <fullName evidence="7">Uncharacterized protein</fullName>
    </submittedName>
</protein>
<dbReference type="Gene3D" id="1.25.40.20">
    <property type="entry name" value="Ankyrin repeat-containing domain"/>
    <property type="match status" value="1"/>
</dbReference>
<dbReference type="Proteomes" id="UP000186817">
    <property type="component" value="Unassembled WGS sequence"/>
</dbReference>
<dbReference type="SUPFAM" id="SSF48403">
    <property type="entry name" value="Ankyrin repeat"/>
    <property type="match status" value="1"/>
</dbReference>
<evidence type="ECO:0000256" key="4">
    <source>
        <dbReference type="SAM" id="MobiDB-lite"/>
    </source>
</evidence>
<proteinExistence type="predicted"/>
<feature type="region of interest" description="Disordered" evidence="4">
    <location>
        <begin position="1209"/>
        <end position="1243"/>
    </location>
</feature>
<feature type="region of interest" description="Disordered" evidence="4">
    <location>
        <begin position="1575"/>
        <end position="1596"/>
    </location>
</feature>
<keyword evidence="5" id="KW-0812">Transmembrane</keyword>
<evidence type="ECO:0000256" key="3">
    <source>
        <dbReference type="PROSITE-ProRule" id="PRU00023"/>
    </source>
</evidence>
<dbReference type="PANTHER" id="PTHR24173">
    <property type="entry name" value="ANKYRIN REPEAT CONTAINING"/>
    <property type="match status" value="1"/>
</dbReference>
<dbReference type="OrthoDB" id="416055at2759"/>
<evidence type="ECO:0000313" key="7">
    <source>
        <dbReference type="EMBL" id="OLP77715.1"/>
    </source>
</evidence>
<feature type="transmembrane region" description="Helical" evidence="5">
    <location>
        <begin position="1306"/>
        <end position="1327"/>
    </location>
</feature>
<evidence type="ECO:0000313" key="8">
    <source>
        <dbReference type="Proteomes" id="UP000186817"/>
    </source>
</evidence>
<comment type="caution">
    <text evidence="7">The sequence shown here is derived from an EMBL/GenBank/DDBJ whole genome shotgun (WGS) entry which is preliminary data.</text>
</comment>
<keyword evidence="5" id="KW-1133">Transmembrane helix</keyword>
<evidence type="ECO:0000256" key="2">
    <source>
        <dbReference type="ARBA" id="ARBA00023043"/>
    </source>
</evidence>
<reference evidence="7 8" key="1">
    <citation type="submission" date="2016-02" db="EMBL/GenBank/DDBJ databases">
        <title>Genome analysis of coral dinoflagellate symbionts highlights evolutionary adaptations to a symbiotic lifestyle.</title>
        <authorList>
            <person name="Aranda M."/>
            <person name="Li Y."/>
            <person name="Liew Y.J."/>
            <person name="Baumgarten S."/>
            <person name="Simakov O."/>
            <person name="Wilson M."/>
            <person name="Piel J."/>
            <person name="Ashoor H."/>
            <person name="Bougouffa S."/>
            <person name="Bajic V.B."/>
            <person name="Ryu T."/>
            <person name="Ravasi T."/>
            <person name="Bayer T."/>
            <person name="Micklem G."/>
            <person name="Kim H."/>
            <person name="Bhak J."/>
            <person name="Lajeunesse T.C."/>
            <person name="Voolstra C.R."/>
        </authorList>
    </citation>
    <scope>NUCLEOTIDE SEQUENCE [LARGE SCALE GENOMIC DNA]</scope>
    <source>
        <strain evidence="7 8">CCMP2467</strain>
    </source>
</reference>
<feature type="transmembrane region" description="Helical" evidence="5">
    <location>
        <begin position="453"/>
        <end position="471"/>
    </location>
</feature>
<dbReference type="PROSITE" id="PS50088">
    <property type="entry name" value="ANK_REPEAT"/>
    <property type="match status" value="1"/>
</dbReference>
<feature type="repeat" description="ANK" evidence="3">
    <location>
        <begin position="111"/>
        <end position="147"/>
    </location>
</feature>
<keyword evidence="8" id="KW-1185">Reference proteome</keyword>
<evidence type="ECO:0000256" key="5">
    <source>
        <dbReference type="SAM" id="Phobius"/>
    </source>
</evidence>
<keyword evidence="6" id="KW-0732">Signal</keyword>
<feature type="transmembrane region" description="Helical" evidence="5">
    <location>
        <begin position="311"/>
        <end position="332"/>
    </location>
</feature>
<keyword evidence="1" id="KW-0677">Repeat</keyword>
<feature type="chain" id="PRO_5012118810" evidence="6">
    <location>
        <begin position="16"/>
        <end position="1725"/>
    </location>
</feature>
<keyword evidence="5" id="KW-0472">Membrane</keyword>
<name>A0A1Q9C491_SYMMI</name>
<dbReference type="InterPro" id="IPR036770">
    <property type="entry name" value="Ankyrin_rpt-contain_sf"/>
</dbReference>
<dbReference type="InterPro" id="IPR002110">
    <property type="entry name" value="Ankyrin_rpt"/>
</dbReference>
<feature type="region of interest" description="Disordered" evidence="4">
    <location>
        <begin position="679"/>
        <end position="701"/>
    </location>
</feature>
<organism evidence="7 8">
    <name type="scientific">Symbiodinium microadriaticum</name>
    <name type="common">Dinoflagellate</name>
    <name type="synonym">Zooxanthella microadriatica</name>
    <dbReference type="NCBI Taxonomy" id="2951"/>
    <lineage>
        <taxon>Eukaryota</taxon>
        <taxon>Sar</taxon>
        <taxon>Alveolata</taxon>
        <taxon>Dinophyceae</taxon>
        <taxon>Suessiales</taxon>
        <taxon>Symbiodiniaceae</taxon>
        <taxon>Symbiodinium</taxon>
    </lineage>
</organism>
<feature type="region of interest" description="Disordered" evidence="4">
    <location>
        <begin position="1088"/>
        <end position="1114"/>
    </location>
</feature>
<dbReference type="EMBL" id="LSRX01001723">
    <property type="protein sequence ID" value="OLP77715.1"/>
    <property type="molecule type" value="Genomic_DNA"/>
</dbReference>
<feature type="transmembrane region" description="Helical" evidence="5">
    <location>
        <begin position="1511"/>
        <end position="1529"/>
    </location>
</feature>